<feature type="region of interest" description="Disordered" evidence="1">
    <location>
        <begin position="131"/>
        <end position="187"/>
    </location>
</feature>
<evidence type="ECO:0000256" key="1">
    <source>
        <dbReference type="SAM" id="MobiDB-lite"/>
    </source>
</evidence>
<name>A0A7W7XZX1_9GAMM</name>
<dbReference type="EMBL" id="JACHHX010000007">
    <property type="protein sequence ID" value="MBB5015373.1"/>
    <property type="molecule type" value="Genomic_DNA"/>
</dbReference>
<feature type="compositionally biased region" description="Gly residues" evidence="1">
    <location>
        <begin position="146"/>
        <end position="156"/>
    </location>
</feature>
<keyword evidence="2" id="KW-0732">Signal</keyword>
<evidence type="ECO:0000313" key="4">
    <source>
        <dbReference type="Proteomes" id="UP000519004"/>
    </source>
</evidence>
<accession>A0A7W7XZX1</accession>
<proteinExistence type="predicted"/>
<evidence type="ECO:0000313" key="3">
    <source>
        <dbReference type="EMBL" id="MBB5015373.1"/>
    </source>
</evidence>
<keyword evidence="4" id="KW-1185">Reference proteome</keyword>
<reference evidence="3 4" key="1">
    <citation type="submission" date="2020-08" db="EMBL/GenBank/DDBJ databases">
        <title>Genomic Encyclopedia of Type Strains, Phase IV (KMG-IV): sequencing the most valuable type-strain genomes for metagenomic binning, comparative biology and taxonomic classification.</title>
        <authorList>
            <person name="Goeker M."/>
        </authorList>
    </citation>
    <scope>NUCLEOTIDE SEQUENCE [LARGE SCALE GENOMIC DNA]</scope>
    <source>
        <strain evidence="3 4">DSM 25897</strain>
    </source>
</reference>
<gene>
    <name evidence="3" type="ORF">HNQ58_001271</name>
</gene>
<sequence length="187" mass="20311">MRNHRWFIPVLALWLGLSAAAAAQEHYAFGFSPRSGDAWVDARLGDLNVFARGDLDGFVDEVVVSFGAPRYLVREYVVDRRWAPADVYYACAIAHYTRRPCIEVIRIWETDHGHGWGVVAQRLGIKPGSPEFHALKGHVGKSHGRWQGGPPHGRGGPPAKAAGPERGHGGPPAHAGDKGKGKGKGRD</sequence>
<feature type="compositionally biased region" description="Basic and acidic residues" evidence="1">
    <location>
        <begin position="175"/>
        <end position="187"/>
    </location>
</feature>
<feature type="compositionally biased region" description="Basic residues" evidence="1">
    <location>
        <begin position="135"/>
        <end position="144"/>
    </location>
</feature>
<feature type="chain" id="PRO_5031155779" evidence="2">
    <location>
        <begin position="24"/>
        <end position="187"/>
    </location>
</feature>
<dbReference type="AlphaFoldDB" id="A0A7W7XZX1"/>
<protein>
    <submittedName>
        <fullName evidence="3">Uncharacterized protein</fullName>
    </submittedName>
</protein>
<comment type="caution">
    <text evidence="3">The sequence shown here is derived from an EMBL/GenBank/DDBJ whole genome shotgun (WGS) entry which is preliminary data.</text>
</comment>
<dbReference type="Proteomes" id="UP000519004">
    <property type="component" value="Unassembled WGS sequence"/>
</dbReference>
<feature type="signal peptide" evidence="2">
    <location>
        <begin position="1"/>
        <end position="23"/>
    </location>
</feature>
<organism evidence="3 4">
    <name type="scientific">Rehaibacterium terrae</name>
    <dbReference type="NCBI Taxonomy" id="1341696"/>
    <lineage>
        <taxon>Bacteria</taxon>
        <taxon>Pseudomonadati</taxon>
        <taxon>Pseudomonadota</taxon>
        <taxon>Gammaproteobacteria</taxon>
        <taxon>Lysobacterales</taxon>
        <taxon>Lysobacteraceae</taxon>
        <taxon>Rehaibacterium</taxon>
    </lineage>
</organism>
<evidence type="ECO:0000256" key="2">
    <source>
        <dbReference type="SAM" id="SignalP"/>
    </source>
</evidence>
<dbReference type="RefSeq" id="WP_183948066.1">
    <property type="nucleotide sequence ID" value="NZ_JACHHX010000007.1"/>
</dbReference>